<keyword evidence="5" id="KW-1185">Reference proteome</keyword>
<dbReference type="KEGG" id="cmb:CSW64_14765"/>
<dbReference type="AlphaFoldDB" id="A0A2D2B005"/>
<organism evidence="4 5">
    <name type="scientific">Caulobacter mirabilis</name>
    <dbReference type="NCBI Taxonomy" id="69666"/>
    <lineage>
        <taxon>Bacteria</taxon>
        <taxon>Pseudomonadati</taxon>
        <taxon>Pseudomonadota</taxon>
        <taxon>Alphaproteobacteria</taxon>
        <taxon>Caulobacterales</taxon>
        <taxon>Caulobacteraceae</taxon>
        <taxon>Caulobacter</taxon>
    </lineage>
</organism>
<dbReference type="InterPro" id="IPR015421">
    <property type="entry name" value="PyrdxlP-dep_Trfase_major"/>
</dbReference>
<gene>
    <name evidence="4" type="ORF">CSW64_14765</name>
</gene>
<dbReference type="CDD" id="cd00609">
    <property type="entry name" value="AAT_like"/>
    <property type="match status" value="1"/>
</dbReference>
<evidence type="ECO:0000313" key="4">
    <source>
        <dbReference type="EMBL" id="ATQ43571.1"/>
    </source>
</evidence>
<evidence type="ECO:0000256" key="2">
    <source>
        <dbReference type="ARBA" id="ARBA00022898"/>
    </source>
</evidence>
<reference evidence="4 5" key="1">
    <citation type="submission" date="2017-10" db="EMBL/GenBank/DDBJ databases">
        <title>Genome sequence of Caulobacter mirabilis FWC38.</title>
        <authorList>
            <person name="Fiebig A."/>
            <person name="Crosson S."/>
        </authorList>
    </citation>
    <scope>NUCLEOTIDE SEQUENCE [LARGE SCALE GENOMIC DNA]</scope>
    <source>
        <strain evidence="4 5">FWC 38</strain>
    </source>
</reference>
<dbReference type="PANTHER" id="PTHR42885:SF1">
    <property type="entry name" value="THREONINE-PHOSPHATE DECARBOXYLASE"/>
    <property type="match status" value="1"/>
</dbReference>
<evidence type="ECO:0000256" key="1">
    <source>
        <dbReference type="ARBA" id="ARBA00001933"/>
    </source>
</evidence>
<dbReference type="InterPro" id="IPR015422">
    <property type="entry name" value="PyrdxlP-dep_Trfase_small"/>
</dbReference>
<dbReference type="OrthoDB" id="9799304at2"/>
<protein>
    <submittedName>
        <fullName evidence="4">Threonine-phosphate decarboxylase</fullName>
    </submittedName>
</protein>
<evidence type="ECO:0000313" key="5">
    <source>
        <dbReference type="Proteomes" id="UP000228945"/>
    </source>
</evidence>
<dbReference type="Gene3D" id="3.90.1150.10">
    <property type="entry name" value="Aspartate Aminotransferase, domain 1"/>
    <property type="match status" value="1"/>
</dbReference>
<dbReference type="GO" id="GO:0030170">
    <property type="term" value="F:pyridoxal phosphate binding"/>
    <property type="evidence" value="ECO:0007669"/>
    <property type="project" value="InterPro"/>
</dbReference>
<keyword evidence="2" id="KW-0663">Pyridoxal phosphate</keyword>
<evidence type="ECO:0000259" key="3">
    <source>
        <dbReference type="Pfam" id="PF00155"/>
    </source>
</evidence>
<name>A0A2D2B005_9CAUL</name>
<dbReference type="Pfam" id="PF00155">
    <property type="entry name" value="Aminotran_1_2"/>
    <property type="match status" value="1"/>
</dbReference>
<sequence>MAPSSHSGAIRHGGRLSEAAAMYPRAPEPWLDLSTGINPVAWRGVRASVDDLKRLPDPVDLAGLEAAAARAFGVADPARVVAVAGAEAGLRLLPELLRLSSVEILGPTYGGHEDAWRAAGVPIRAGGDGLVVVNPNNPDGRSWPAERLLAEPRWLIVDESFGEAAPTLSLAGVERERLVVLRSFGKFYGLPGVRLGFVIASPDLAGQLRARLGDWPVCADAIAMGRAAYADEAWRTATLTRLQRDAARLDALLTSRGFEVIGGTALFRLAAAPDAQARFQRLCEAGVLTRPFAYEPGWLRFGLPAPHDFERLEAAL</sequence>
<dbReference type="EMBL" id="CP024201">
    <property type="protein sequence ID" value="ATQ43571.1"/>
    <property type="molecule type" value="Genomic_DNA"/>
</dbReference>
<comment type="cofactor">
    <cofactor evidence="1">
        <name>pyridoxal 5'-phosphate</name>
        <dbReference type="ChEBI" id="CHEBI:597326"/>
    </cofactor>
</comment>
<proteinExistence type="predicted"/>
<dbReference type="SUPFAM" id="SSF53383">
    <property type="entry name" value="PLP-dependent transferases"/>
    <property type="match status" value="1"/>
</dbReference>
<accession>A0A2D2B005</accession>
<dbReference type="InterPro" id="IPR015424">
    <property type="entry name" value="PyrdxlP-dep_Trfase"/>
</dbReference>
<dbReference type="InterPro" id="IPR004839">
    <property type="entry name" value="Aminotransferase_I/II_large"/>
</dbReference>
<feature type="domain" description="Aminotransferase class I/classII large" evidence="3">
    <location>
        <begin position="51"/>
        <end position="315"/>
    </location>
</feature>
<dbReference type="PANTHER" id="PTHR42885">
    <property type="entry name" value="HISTIDINOL-PHOSPHATE AMINOTRANSFERASE-RELATED"/>
    <property type="match status" value="1"/>
</dbReference>
<dbReference type="Proteomes" id="UP000228945">
    <property type="component" value="Chromosome"/>
</dbReference>
<dbReference type="Gene3D" id="3.40.640.10">
    <property type="entry name" value="Type I PLP-dependent aspartate aminotransferase-like (Major domain)"/>
    <property type="match status" value="2"/>
</dbReference>